<keyword evidence="3" id="KW-1185">Reference proteome</keyword>
<dbReference type="STRING" id="1173027.Mic7113_5023"/>
<dbReference type="InterPro" id="IPR001387">
    <property type="entry name" value="Cro/C1-type_HTH"/>
</dbReference>
<dbReference type="GO" id="GO:0003677">
    <property type="term" value="F:DNA binding"/>
    <property type="evidence" value="ECO:0007669"/>
    <property type="project" value="InterPro"/>
</dbReference>
<evidence type="ECO:0000313" key="2">
    <source>
        <dbReference type="EMBL" id="AFZ20681.1"/>
    </source>
</evidence>
<evidence type="ECO:0000259" key="1">
    <source>
        <dbReference type="PROSITE" id="PS50943"/>
    </source>
</evidence>
<dbReference type="InterPro" id="IPR010982">
    <property type="entry name" value="Lambda_DNA-bd_dom_sf"/>
</dbReference>
<dbReference type="EMBL" id="CP003630">
    <property type="protein sequence ID" value="AFZ20681.1"/>
    <property type="molecule type" value="Genomic_DNA"/>
</dbReference>
<dbReference type="Gene3D" id="1.10.260.40">
    <property type="entry name" value="lambda repressor-like DNA-binding domains"/>
    <property type="match status" value="1"/>
</dbReference>
<dbReference type="RefSeq" id="WP_015184814.1">
    <property type="nucleotide sequence ID" value="NC_019738.1"/>
</dbReference>
<dbReference type="OrthoDB" id="514125at2"/>
<dbReference type="Pfam" id="PF01381">
    <property type="entry name" value="HTH_3"/>
    <property type="match status" value="1"/>
</dbReference>
<dbReference type="KEGG" id="mic:Mic7113_5023"/>
<organism evidence="2 3">
    <name type="scientific">Allocoleopsis franciscana PCC 7113</name>
    <dbReference type="NCBI Taxonomy" id="1173027"/>
    <lineage>
        <taxon>Bacteria</taxon>
        <taxon>Bacillati</taxon>
        <taxon>Cyanobacteriota</taxon>
        <taxon>Cyanophyceae</taxon>
        <taxon>Coleofasciculales</taxon>
        <taxon>Coleofasciculaceae</taxon>
        <taxon>Allocoleopsis</taxon>
        <taxon>Allocoleopsis franciscana</taxon>
    </lineage>
</organism>
<sequence length="83" mass="9708">MTEERQQERESPLRKRREELGLTQRDIALALGKTDQTISNWETGLYEPKMTPREVKALCRLLKWTLEEMPDDFGAVRSQSEGE</sequence>
<feature type="domain" description="HTH cro/C1-type" evidence="1">
    <location>
        <begin position="13"/>
        <end position="69"/>
    </location>
</feature>
<evidence type="ECO:0000313" key="3">
    <source>
        <dbReference type="Proteomes" id="UP000010471"/>
    </source>
</evidence>
<dbReference type="SUPFAM" id="SSF47413">
    <property type="entry name" value="lambda repressor-like DNA-binding domains"/>
    <property type="match status" value="1"/>
</dbReference>
<proteinExistence type="predicted"/>
<dbReference type="HOGENOM" id="CLU_066192_62_3_3"/>
<reference evidence="2 3" key="1">
    <citation type="submission" date="2012-06" db="EMBL/GenBank/DDBJ databases">
        <title>Finished chromosome of genome of Microcoleus sp. PCC 7113.</title>
        <authorList>
            <consortium name="US DOE Joint Genome Institute"/>
            <person name="Gugger M."/>
            <person name="Coursin T."/>
            <person name="Rippka R."/>
            <person name="Tandeau De Marsac N."/>
            <person name="Huntemann M."/>
            <person name="Wei C.-L."/>
            <person name="Han J."/>
            <person name="Detter J.C."/>
            <person name="Han C."/>
            <person name="Tapia R."/>
            <person name="Chen A."/>
            <person name="Kyrpides N."/>
            <person name="Mavromatis K."/>
            <person name="Markowitz V."/>
            <person name="Szeto E."/>
            <person name="Ivanova N."/>
            <person name="Pagani I."/>
            <person name="Pati A."/>
            <person name="Goodwin L."/>
            <person name="Nordberg H.P."/>
            <person name="Cantor M.N."/>
            <person name="Hua S.X."/>
            <person name="Woyke T."/>
            <person name="Kerfeld C.A."/>
        </authorList>
    </citation>
    <scope>NUCLEOTIDE SEQUENCE [LARGE SCALE GENOMIC DNA]</scope>
    <source>
        <strain evidence="2 3">PCC 7113</strain>
    </source>
</reference>
<dbReference type="AlphaFoldDB" id="K9WLK3"/>
<gene>
    <name evidence="2" type="ORF">Mic7113_5023</name>
</gene>
<name>K9WLK3_9CYAN</name>
<dbReference type="PROSITE" id="PS50943">
    <property type="entry name" value="HTH_CROC1"/>
    <property type="match status" value="1"/>
</dbReference>
<accession>K9WLK3</accession>
<dbReference type="Proteomes" id="UP000010471">
    <property type="component" value="Chromosome"/>
</dbReference>
<protein>
    <submittedName>
        <fullName evidence="2">Putative transcriptional regulator</fullName>
    </submittedName>
</protein>
<dbReference type="eggNOG" id="COG1476">
    <property type="taxonomic scope" value="Bacteria"/>
</dbReference>
<dbReference type="CDD" id="cd00093">
    <property type="entry name" value="HTH_XRE"/>
    <property type="match status" value="1"/>
</dbReference>
<dbReference type="SMART" id="SM00530">
    <property type="entry name" value="HTH_XRE"/>
    <property type="match status" value="1"/>
</dbReference>